<gene>
    <name evidence="2" type="ORF">BASA50_009998</name>
</gene>
<evidence type="ECO:0000256" key="1">
    <source>
        <dbReference type="SAM" id="SignalP"/>
    </source>
</evidence>
<feature type="chain" id="PRO_5045279454" evidence="1">
    <location>
        <begin position="19"/>
        <end position="171"/>
    </location>
</feature>
<dbReference type="EMBL" id="JAFCIX010000453">
    <property type="protein sequence ID" value="KAH6589489.1"/>
    <property type="molecule type" value="Genomic_DNA"/>
</dbReference>
<proteinExistence type="predicted"/>
<evidence type="ECO:0000313" key="3">
    <source>
        <dbReference type="Proteomes" id="UP001648503"/>
    </source>
</evidence>
<accession>A0ABQ8F2H6</accession>
<sequence>MKFNALVVAAMVIASVNAGGADELPVGLSTVENIPQIPEPKKLPICEGLKLRLDELWDRAAILESELQDQLPEYLNLMKGLDLNGEKIEEGQLGSEQAAAYSALDSKDMVILKTFDEEYGGVMEDYGMTWGEFERKCPAESRGVLSLEEMVQKGQFLQLPDAYGVTASSEQ</sequence>
<organism evidence="2 3">
    <name type="scientific">Batrachochytrium salamandrivorans</name>
    <dbReference type="NCBI Taxonomy" id="1357716"/>
    <lineage>
        <taxon>Eukaryota</taxon>
        <taxon>Fungi</taxon>
        <taxon>Fungi incertae sedis</taxon>
        <taxon>Chytridiomycota</taxon>
        <taxon>Chytridiomycota incertae sedis</taxon>
        <taxon>Chytridiomycetes</taxon>
        <taxon>Rhizophydiales</taxon>
        <taxon>Rhizophydiales incertae sedis</taxon>
        <taxon>Batrachochytrium</taxon>
    </lineage>
</organism>
<dbReference type="Proteomes" id="UP001648503">
    <property type="component" value="Unassembled WGS sequence"/>
</dbReference>
<reference evidence="2 3" key="1">
    <citation type="submission" date="2021-02" db="EMBL/GenBank/DDBJ databases">
        <title>Variation within the Batrachochytrium salamandrivorans European outbreak.</title>
        <authorList>
            <person name="Kelly M."/>
            <person name="Pasmans F."/>
            <person name="Shea T.P."/>
            <person name="Munoz J.F."/>
            <person name="Carranza S."/>
            <person name="Cuomo C.A."/>
            <person name="Martel A."/>
        </authorList>
    </citation>
    <scope>NUCLEOTIDE SEQUENCE [LARGE SCALE GENOMIC DNA]</scope>
    <source>
        <strain evidence="2 3">AMFP18/2</strain>
    </source>
</reference>
<name>A0ABQ8F2H6_9FUNG</name>
<keyword evidence="1" id="KW-0732">Signal</keyword>
<comment type="caution">
    <text evidence="2">The sequence shown here is derived from an EMBL/GenBank/DDBJ whole genome shotgun (WGS) entry which is preliminary data.</text>
</comment>
<evidence type="ECO:0000313" key="2">
    <source>
        <dbReference type="EMBL" id="KAH6589489.1"/>
    </source>
</evidence>
<feature type="signal peptide" evidence="1">
    <location>
        <begin position="1"/>
        <end position="18"/>
    </location>
</feature>
<keyword evidence="3" id="KW-1185">Reference proteome</keyword>
<protein>
    <submittedName>
        <fullName evidence="2">Uncharacterized protein</fullName>
    </submittedName>
</protein>